<dbReference type="RefSeq" id="WP_105217511.1">
    <property type="nucleotide sequence ID" value="NZ_CP027062.1"/>
</dbReference>
<sequence>MKEKKHNTGLNVPDGYFDNFEDRMMLKVMEESLPKSNGFKVPEGYFEQFEVSAQLTNEITPQPAVISIFRKKTLLYISGVAASLLLIISLINTKDDNLSMDSLSAESVEAYINGDIADIDTYDVMAMLNEEDLESISLHSEVVSEENLEAYLIENLDETSLLIE</sequence>
<keyword evidence="1" id="KW-0472">Membrane</keyword>
<evidence type="ECO:0000313" key="2">
    <source>
        <dbReference type="EMBL" id="AVI52272.1"/>
    </source>
</evidence>
<evidence type="ECO:0000256" key="1">
    <source>
        <dbReference type="SAM" id="Phobius"/>
    </source>
</evidence>
<feature type="transmembrane region" description="Helical" evidence="1">
    <location>
        <begin position="73"/>
        <end position="91"/>
    </location>
</feature>
<keyword evidence="3" id="KW-1185">Reference proteome</keyword>
<keyword evidence="1" id="KW-0812">Transmembrane</keyword>
<name>A0A2S0I037_9FLAO</name>
<dbReference type="OrthoDB" id="981524at2"/>
<reference evidence="2 3" key="1">
    <citation type="submission" date="2018-02" db="EMBL/GenBank/DDBJ databases">
        <title>Genomic analysis of the strain RR4-38 isolated from a seawater recirculating aquaculture system.</title>
        <authorList>
            <person name="Kim Y.-S."/>
            <person name="Jang Y.H."/>
            <person name="Kim K.-H."/>
        </authorList>
    </citation>
    <scope>NUCLEOTIDE SEQUENCE [LARGE SCALE GENOMIC DNA]</scope>
    <source>
        <strain evidence="2 3">RR4-38</strain>
    </source>
</reference>
<gene>
    <name evidence="2" type="ORF">C5O00_14340</name>
</gene>
<evidence type="ECO:0000313" key="3">
    <source>
        <dbReference type="Proteomes" id="UP000238442"/>
    </source>
</evidence>
<proteinExistence type="predicted"/>
<protein>
    <submittedName>
        <fullName evidence="2">Uncharacterized protein</fullName>
    </submittedName>
</protein>
<dbReference type="AlphaFoldDB" id="A0A2S0I037"/>
<dbReference type="KEGG" id="aue:C5O00_14340"/>
<keyword evidence="1" id="KW-1133">Transmembrane helix</keyword>
<organism evidence="2 3">
    <name type="scientific">Pukyongia salina</name>
    <dbReference type="NCBI Taxonomy" id="2094025"/>
    <lineage>
        <taxon>Bacteria</taxon>
        <taxon>Pseudomonadati</taxon>
        <taxon>Bacteroidota</taxon>
        <taxon>Flavobacteriia</taxon>
        <taxon>Flavobacteriales</taxon>
        <taxon>Flavobacteriaceae</taxon>
        <taxon>Pukyongia</taxon>
    </lineage>
</organism>
<dbReference type="Proteomes" id="UP000238442">
    <property type="component" value="Chromosome"/>
</dbReference>
<accession>A0A2S0I037</accession>
<dbReference type="EMBL" id="CP027062">
    <property type="protein sequence ID" value="AVI52272.1"/>
    <property type="molecule type" value="Genomic_DNA"/>
</dbReference>